<keyword evidence="2" id="KW-0560">Oxidoreductase</keyword>
<comment type="caution">
    <text evidence="3">The sequence shown here is derived from an EMBL/GenBank/DDBJ whole genome shotgun (WGS) entry which is preliminary data.</text>
</comment>
<dbReference type="PANTHER" id="PTHR48107">
    <property type="entry name" value="NADPH-DEPENDENT ALDEHYDE REDUCTASE-LIKE PROTEIN, CHLOROPLASTIC-RELATED"/>
    <property type="match status" value="1"/>
</dbReference>
<reference evidence="3 4" key="2">
    <citation type="journal article" date="2021" name="Int. J. Syst. Evol. Microbiol.">
        <title>Roseibium litorale sp. nov., isolated from a tidal flat sediment and proposal for the reclassification of Labrenzia polysiphoniae as Roseibium polysiphoniae comb. nov.</title>
        <authorList>
            <person name="Liu Y."/>
            <person name="Pei T."/>
            <person name="Du J."/>
            <person name="Chao M."/>
            <person name="Deng M.R."/>
            <person name="Zhu H."/>
        </authorList>
    </citation>
    <scope>NUCLEOTIDE SEQUENCE [LARGE SCALE GENOMIC DNA]</scope>
    <source>
        <strain evidence="3 4">4C16A</strain>
    </source>
</reference>
<evidence type="ECO:0000256" key="1">
    <source>
        <dbReference type="ARBA" id="ARBA00006484"/>
    </source>
</evidence>
<evidence type="ECO:0000313" key="3">
    <source>
        <dbReference type="EMBL" id="MBD8891802.1"/>
    </source>
</evidence>
<dbReference type="RefSeq" id="WP_192147944.1">
    <property type="nucleotide sequence ID" value="NZ_JACYXI010000005.1"/>
</dbReference>
<organism evidence="3 4">
    <name type="scientific">Roseibium litorale</name>
    <dbReference type="NCBI Taxonomy" id="2803841"/>
    <lineage>
        <taxon>Bacteria</taxon>
        <taxon>Pseudomonadati</taxon>
        <taxon>Pseudomonadota</taxon>
        <taxon>Alphaproteobacteria</taxon>
        <taxon>Hyphomicrobiales</taxon>
        <taxon>Stappiaceae</taxon>
        <taxon>Roseibium</taxon>
    </lineage>
</organism>
<protein>
    <submittedName>
        <fullName evidence="3">SDR family oxidoreductase</fullName>
    </submittedName>
</protein>
<dbReference type="InterPro" id="IPR036291">
    <property type="entry name" value="NAD(P)-bd_dom_sf"/>
</dbReference>
<gene>
    <name evidence="3" type="ORF">IG616_09590</name>
</gene>
<dbReference type="EMBL" id="JACYXI010000005">
    <property type="protein sequence ID" value="MBD8891802.1"/>
    <property type="molecule type" value="Genomic_DNA"/>
</dbReference>
<dbReference type="Proteomes" id="UP000632063">
    <property type="component" value="Unassembled WGS sequence"/>
</dbReference>
<dbReference type="PRINTS" id="PR00081">
    <property type="entry name" value="GDHRDH"/>
</dbReference>
<dbReference type="SUPFAM" id="SSF51735">
    <property type="entry name" value="NAD(P)-binding Rossmann-fold domains"/>
    <property type="match status" value="1"/>
</dbReference>
<evidence type="ECO:0000256" key="2">
    <source>
        <dbReference type="ARBA" id="ARBA00023002"/>
    </source>
</evidence>
<dbReference type="PRINTS" id="PR00080">
    <property type="entry name" value="SDRFAMILY"/>
</dbReference>
<dbReference type="Gene3D" id="3.40.50.720">
    <property type="entry name" value="NAD(P)-binding Rossmann-like Domain"/>
    <property type="match status" value="1"/>
</dbReference>
<dbReference type="InterPro" id="IPR002347">
    <property type="entry name" value="SDR_fam"/>
</dbReference>
<dbReference type="PROSITE" id="PS00061">
    <property type="entry name" value="ADH_SHORT"/>
    <property type="match status" value="1"/>
</dbReference>
<sequence>MAETIVIVTGGSRGIGAAACLRAAELGHTILVNYASNQDSADKVVAQIEAAGGKAFAVQGDVRSEADILGLFKASDERGMLAGLVNNAGVVDIPCRVDEMTAERLSRMFKINITGSFLCAREAVRRMSTRHGGKGGAIVNISSAAAKLGAAAQYVDYAASKGAIDTFTVGLAREVADEGVRVNGIRPGIIDTEIHASGGQPERVAMIEASLPMKRAGTADEVAKAIKWLLSNEASYTTGAILDVSGGRSILP</sequence>
<dbReference type="PANTHER" id="PTHR48107:SF7">
    <property type="entry name" value="RE15974P"/>
    <property type="match status" value="1"/>
</dbReference>
<accession>A0ABR9CLS8</accession>
<keyword evidence="4" id="KW-1185">Reference proteome</keyword>
<evidence type="ECO:0000313" key="4">
    <source>
        <dbReference type="Proteomes" id="UP000632063"/>
    </source>
</evidence>
<dbReference type="InterPro" id="IPR020904">
    <property type="entry name" value="Sc_DH/Rdtase_CS"/>
</dbReference>
<name>A0ABR9CLS8_9HYPH</name>
<dbReference type="Pfam" id="PF13561">
    <property type="entry name" value="adh_short_C2"/>
    <property type="match status" value="1"/>
</dbReference>
<proteinExistence type="inferred from homology"/>
<reference evidence="4" key="1">
    <citation type="submission" date="2020-09" db="EMBL/GenBank/DDBJ databases">
        <title>The genome sequence of strain Labrenzia suaedae 4C16A.</title>
        <authorList>
            <person name="Liu Y."/>
        </authorList>
    </citation>
    <scope>NUCLEOTIDE SEQUENCE [LARGE SCALE GENOMIC DNA]</scope>
    <source>
        <strain evidence="4">4C16A</strain>
    </source>
</reference>
<comment type="similarity">
    <text evidence="1">Belongs to the short-chain dehydrogenases/reductases (SDR) family.</text>
</comment>